<dbReference type="PROSITE" id="PS50280">
    <property type="entry name" value="SET"/>
    <property type="match status" value="1"/>
</dbReference>
<dbReference type="Proteomes" id="UP001180020">
    <property type="component" value="Unassembled WGS sequence"/>
</dbReference>
<dbReference type="InterPro" id="IPR001214">
    <property type="entry name" value="SET_dom"/>
</dbReference>
<dbReference type="CDD" id="cd20071">
    <property type="entry name" value="SET_SMYD"/>
    <property type="match status" value="1"/>
</dbReference>
<name>A0AAV9EMX0_ACOCL</name>
<evidence type="ECO:0000259" key="2">
    <source>
        <dbReference type="PROSITE" id="PS50280"/>
    </source>
</evidence>
<feature type="domain" description="SET" evidence="2">
    <location>
        <begin position="11"/>
        <end position="194"/>
    </location>
</feature>
<organism evidence="3 4">
    <name type="scientific">Acorus calamus</name>
    <name type="common">Sweet flag</name>
    <dbReference type="NCBI Taxonomy" id="4465"/>
    <lineage>
        <taxon>Eukaryota</taxon>
        <taxon>Viridiplantae</taxon>
        <taxon>Streptophyta</taxon>
        <taxon>Embryophyta</taxon>
        <taxon>Tracheophyta</taxon>
        <taxon>Spermatophyta</taxon>
        <taxon>Magnoliopsida</taxon>
        <taxon>Liliopsida</taxon>
        <taxon>Acoraceae</taxon>
        <taxon>Acorus</taxon>
    </lineage>
</organism>
<reference evidence="3" key="1">
    <citation type="journal article" date="2023" name="Nat. Commun.">
        <title>Diploid and tetraploid genomes of Acorus and the evolution of monocots.</title>
        <authorList>
            <person name="Ma L."/>
            <person name="Liu K.W."/>
            <person name="Li Z."/>
            <person name="Hsiao Y.Y."/>
            <person name="Qi Y."/>
            <person name="Fu T."/>
            <person name="Tang G.D."/>
            <person name="Zhang D."/>
            <person name="Sun W.H."/>
            <person name="Liu D.K."/>
            <person name="Li Y."/>
            <person name="Chen G.Z."/>
            <person name="Liu X.D."/>
            <person name="Liao X.Y."/>
            <person name="Jiang Y.T."/>
            <person name="Yu X."/>
            <person name="Hao Y."/>
            <person name="Huang J."/>
            <person name="Zhao X.W."/>
            <person name="Ke S."/>
            <person name="Chen Y.Y."/>
            <person name="Wu W.L."/>
            <person name="Hsu J.L."/>
            <person name="Lin Y.F."/>
            <person name="Huang M.D."/>
            <person name="Li C.Y."/>
            <person name="Huang L."/>
            <person name="Wang Z.W."/>
            <person name="Zhao X."/>
            <person name="Zhong W.Y."/>
            <person name="Peng D.H."/>
            <person name="Ahmad S."/>
            <person name="Lan S."/>
            <person name="Zhang J.S."/>
            <person name="Tsai W.C."/>
            <person name="Van de Peer Y."/>
            <person name="Liu Z.J."/>
        </authorList>
    </citation>
    <scope>NUCLEOTIDE SEQUENCE</scope>
    <source>
        <strain evidence="3">CP</strain>
    </source>
</reference>
<dbReference type="AlphaFoldDB" id="A0AAV9EMX0"/>
<evidence type="ECO:0000313" key="3">
    <source>
        <dbReference type="EMBL" id="KAK1314637.1"/>
    </source>
</evidence>
<keyword evidence="4" id="KW-1185">Reference proteome</keyword>
<accession>A0AAV9EMX0</accession>
<dbReference type="InterPro" id="IPR046341">
    <property type="entry name" value="SET_dom_sf"/>
</dbReference>
<dbReference type="PANTHER" id="PTHR47643:SF2">
    <property type="entry name" value="TPR DOMAIN PROTEIN (AFU_ORTHOLOGUE AFUA_5G12710)"/>
    <property type="match status" value="1"/>
</dbReference>
<dbReference type="EMBL" id="JAUJYO010000006">
    <property type="protein sequence ID" value="KAK1314637.1"/>
    <property type="molecule type" value="Genomic_DNA"/>
</dbReference>
<sequence length="330" mass="36283">MWSMYLVRASQSSIVRRSALAGRGIFAVKAVEAGTPLFVTEAVSVGRAMLPDRADQSRELAQLVMWKGFVEQVLEVVKRCGRTLRLIYALSADEVPETELFRPNSKVRAFLNEKPDVGRILEVLDVNSLTEEAISAKKLGSDDGGCHGVGLWLLASLVNHSCTPNARRLHIGDHMVVFASRDAKAGEEITFAYFDVLLPLKKRRALAKAWGFQCGCERCVFEEGACHAEEIEGVVEGEGDAGKAVVRLEEGLKRWATKARERGWLRASFWEAFLECYKSEKTMRKWGRRIPAEAVVAESIAEAVGGDERSVEGGGGGGEEEWRRRGGGGV</sequence>
<dbReference type="SMART" id="SM00317">
    <property type="entry name" value="SET"/>
    <property type="match status" value="1"/>
</dbReference>
<gene>
    <name evidence="3" type="ORF">QJS10_CPA06g00456</name>
</gene>
<dbReference type="Pfam" id="PF00856">
    <property type="entry name" value="SET"/>
    <property type="match status" value="1"/>
</dbReference>
<reference evidence="3" key="2">
    <citation type="submission" date="2023-06" db="EMBL/GenBank/DDBJ databases">
        <authorList>
            <person name="Ma L."/>
            <person name="Liu K.-W."/>
            <person name="Li Z."/>
            <person name="Hsiao Y.-Y."/>
            <person name="Qi Y."/>
            <person name="Fu T."/>
            <person name="Tang G."/>
            <person name="Zhang D."/>
            <person name="Sun W.-H."/>
            <person name="Liu D.-K."/>
            <person name="Li Y."/>
            <person name="Chen G.-Z."/>
            <person name="Liu X.-D."/>
            <person name="Liao X.-Y."/>
            <person name="Jiang Y.-T."/>
            <person name="Yu X."/>
            <person name="Hao Y."/>
            <person name="Huang J."/>
            <person name="Zhao X.-W."/>
            <person name="Ke S."/>
            <person name="Chen Y.-Y."/>
            <person name="Wu W.-L."/>
            <person name="Hsu J.-L."/>
            <person name="Lin Y.-F."/>
            <person name="Huang M.-D."/>
            <person name="Li C.-Y."/>
            <person name="Huang L."/>
            <person name="Wang Z.-W."/>
            <person name="Zhao X."/>
            <person name="Zhong W.-Y."/>
            <person name="Peng D.-H."/>
            <person name="Ahmad S."/>
            <person name="Lan S."/>
            <person name="Zhang J.-S."/>
            <person name="Tsai W.-C."/>
            <person name="Van De Peer Y."/>
            <person name="Liu Z.-J."/>
        </authorList>
    </citation>
    <scope>NUCLEOTIDE SEQUENCE</scope>
    <source>
        <strain evidence="3">CP</strain>
        <tissue evidence="3">Leaves</tissue>
    </source>
</reference>
<dbReference type="SUPFAM" id="SSF82199">
    <property type="entry name" value="SET domain"/>
    <property type="match status" value="1"/>
</dbReference>
<proteinExistence type="predicted"/>
<evidence type="ECO:0000256" key="1">
    <source>
        <dbReference type="SAM" id="MobiDB-lite"/>
    </source>
</evidence>
<comment type="caution">
    <text evidence="3">The sequence shown here is derived from an EMBL/GenBank/DDBJ whole genome shotgun (WGS) entry which is preliminary data.</text>
</comment>
<dbReference type="Gene3D" id="2.170.270.10">
    <property type="entry name" value="SET domain"/>
    <property type="match status" value="1"/>
</dbReference>
<protein>
    <recommendedName>
        <fullName evidence="2">SET domain-containing protein</fullName>
    </recommendedName>
</protein>
<evidence type="ECO:0000313" key="4">
    <source>
        <dbReference type="Proteomes" id="UP001180020"/>
    </source>
</evidence>
<dbReference type="PANTHER" id="PTHR47643">
    <property type="entry name" value="TPR DOMAIN PROTEIN (AFU_ORTHOLOGUE AFUA_5G12710)"/>
    <property type="match status" value="1"/>
</dbReference>
<dbReference type="InterPro" id="IPR053209">
    <property type="entry name" value="Gramillin-biosynth_MTr"/>
</dbReference>
<feature type="region of interest" description="Disordered" evidence="1">
    <location>
        <begin position="306"/>
        <end position="330"/>
    </location>
</feature>